<comment type="function">
    <text evidence="4">Catalyzes the transfer of a formyl group from 10-formyltetrahydrofolate to 5-phospho-ribosyl-glycinamide (GAR), producing 5-phospho-ribosyl-N-formylglycinamide (FGAR) and tetrahydrofolate.</text>
</comment>
<dbReference type="CDD" id="cd08645">
    <property type="entry name" value="FMT_core_GART"/>
    <property type="match status" value="1"/>
</dbReference>
<protein>
    <recommendedName>
        <fullName evidence="4">Phosphoribosylglycinamide formyltransferase</fullName>
        <ecNumber evidence="4">2.1.2.2</ecNumber>
    </recommendedName>
    <alternativeName>
        <fullName evidence="4">5'-phosphoribosylglycinamide transformylase</fullName>
    </alternativeName>
    <alternativeName>
        <fullName evidence="4">GAR transformylase</fullName>
        <shortName evidence="4">GART</shortName>
    </alternativeName>
</protein>
<keyword evidence="7" id="KW-1185">Reference proteome</keyword>
<feature type="binding site" evidence="4">
    <location>
        <position position="62"/>
    </location>
    <ligand>
        <name>(6R)-10-formyltetrahydrofolate</name>
        <dbReference type="ChEBI" id="CHEBI:195366"/>
    </ligand>
</feature>
<dbReference type="Proteomes" id="UP001312865">
    <property type="component" value="Unassembled WGS sequence"/>
</dbReference>
<evidence type="ECO:0000313" key="7">
    <source>
        <dbReference type="Proteomes" id="UP001312865"/>
    </source>
</evidence>
<evidence type="ECO:0000256" key="4">
    <source>
        <dbReference type="HAMAP-Rule" id="MF_01930"/>
    </source>
</evidence>
<sequence>MEELKIGFLASHGGSNMQSVIDAFKEGVLKGKPCVVISNNSTSQALQRAKNEGIPFYHVSERQSGSLDKVDAEILSIMKEHDVNIILLVGYLKKLGERTLHAFNGRILNIHPSLLPKFGGKGMYGMNVHKAVIAAGERETGVTIHFVDRDYDKGNIISQCKVDISKTDTPELLAKRVMEAEHKLLVSTLVNINKGEVV</sequence>
<feature type="binding site" evidence="4">
    <location>
        <position position="109"/>
    </location>
    <ligand>
        <name>(6R)-10-formyltetrahydrofolate</name>
        <dbReference type="ChEBI" id="CHEBI:195366"/>
    </ligand>
</feature>
<dbReference type="SUPFAM" id="SSF53328">
    <property type="entry name" value="Formyltransferase"/>
    <property type="match status" value="1"/>
</dbReference>
<dbReference type="NCBIfam" id="TIGR00639">
    <property type="entry name" value="PurN"/>
    <property type="match status" value="1"/>
</dbReference>
<keyword evidence="3 4" id="KW-0658">Purine biosynthesis</keyword>
<keyword evidence="2 4" id="KW-0808">Transferase</keyword>
<proteinExistence type="inferred from homology"/>
<evidence type="ECO:0000256" key="1">
    <source>
        <dbReference type="ARBA" id="ARBA00005054"/>
    </source>
</evidence>
<feature type="active site" description="Proton donor" evidence="4">
    <location>
        <position position="111"/>
    </location>
</feature>
<dbReference type="InterPro" id="IPR036477">
    <property type="entry name" value="Formyl_transf_N_sf"/>
</dbReference>
<organism evidence="6 7">
    <name type="scientific">Bacillus spongiae</name>
    <dbReference type="NCBI Taxonomy" id="2683610"/>
    <lineage>
        <taxon>Bacteria</taxon>
        <taxon>Bacillati</taxon>
        <taxon>Bacillota</taxon>
        <taxon>Bacilli</taxon>
        <taxon>Bacillales</taxon>
        <taxon>Bacillaceae</taxon>
        <taxon>Bacillus</taxon>
    </lineage>
</organism>
<comment type="caution">
    <text evidence="6">The sequence shown here is derived from an EMBL/GenBank/DDBJ whole genome shotgun (WGS) entry which is preliminary data.</text>
</comment>
<dbReference type="PANTHER" id="PTHR43369:SF2">
    <property type="entry name" value="PHOSPHORIBOSYLGLYCINAMIDE FORMYLTRANSFERASE"/>
    <property type="match status" value="1"/>
</dbReference>
<accession>A0ABU8HBA2</accession>
<feature type="domain" description="Formyl transferase N-terminal" evidence="5">
    <location>
        <begin position="5"/>
        <end position="189"/>
    </location>
</feature>
<dbReference type="InterPro" id="IPR004607">
    <property type="entry name" value="GART"/>
</dbReference>
<dbReference type="Pfam" id="PF00551">
    <property type="entry name" value="Formyl_trans_N"/>
    <property type="match status" value="1"/>
</dbReference>
<feature type="site" description="Raises pKa of active site His" evidence="4">
    <location>
        <position position="152"/>
    </location>
</feature>
<dbReference type="Gene3D" id="3.40.50.170">
    <property type="entry name" value="Formyl transferase, N-terminal domain"/>
    <property type="match status" value="1"/>
</dbReference>
<gene>
    <name evidence="4 6" type="primary">purN</name>
    <name evidence="6" type="ORF">WAK64_06005</name>
</gene>
<comment type="similarity">
    <text evidence="4">Belongs to the GART family.</text>
</comment>
<dbReference type="PANTHER" id="PTHR43369">
    <property type="entry name" value="PHOSPHORIBOSYLGLYCINAMIDE FORMYLTRANSFERASE"/>
    <property type="match status" value="1"/>
</dbReference>
<feature type="binding site" evidence="4">
    <location>
        <begin position="14"/>
        <end position="16"/>
    </location>
    <ligand>
        <name>N(1)-(5-phospho-beta-D-ribosyl)glycinamide</name>
        <dbReference type="ChEBI" id="CHEBI:143788"/>
    </ligand>
</feature>
<comment type="catalytic activity">
    <reaction evidence="4">
        <text>N(1)-(5-phospho-beta-D-ribosyl)glycinamide + (6R)-10-formyltetrahydrofolate = N(2)-formyl-N(1)-(5-phospho-beta-D-ribosyl)glycinamide + (6S)-5,6,7,8-tetrahydrofolate + H(+)</text>
        <dbReference type="Rhea" id="RHEA:15053"/>
        <dbReference type="ChEBI" id="CHEBI:15378"/>
        <dbReference type="ChEBI" id="CHEBI:57453"/>
        <dbReference type="ChEBI" id="CHEBI:143788"/>
        <dbReference type="ChEBI" id="CHEBI:147286"/>
        <dbReference type="ChEBI" id="CHEBI:195366"/>
        <dbReference type="EC" id="2.1.2.2"/>
    </reaction>
</comment>
<evidence type="ECO:0000259" key="5">
    <source>
        <dbReference type="Pfam" id="PF00551"/>
    </source>
</evidence>
<comment type="pathway">
    <text evidence="1 4">Purine metabolism; IMP biosynthesis via de novo pathway; N(2)-formyl-N(1)-(5-phospho-D-ribosyl)glycinamide from N(1)-(5-phospho-D-ribosyl)glycinamide (10-formyl THF route): step 1/1.</text>
</comment>
<dbReference type="RefSeq" id="WP_336586047.1">
    <property type="nucleotide sequence ID" value="NZ_JBBAXC010000004.1"/>
</dbReference>
<dbReference type="HAMAP" id="MF_01930">
    <property type="entry name" value="PurN"/>
    <property type="match status" value="1"/>
</dbReference>
<dbReference type="InterPro" id="IPR002376">
    <property type="entry name" value="Formyl_transf_N"/>
</dbReference>
<dbReference type="EMBL" id="JBBAXC010000004">
    <property type="protein sequence ID" value="MEI5906609.1"/>
    <property type="molecule type" value="Genomic_DNA"/>
</dbReference>
<evidence type="ECO:0000256" key="2">
    <source>
        <dbReference type="ARBA" id="ARBA00022679"/>
    </source>
</evidence>
<dbReference type="GO" id="GO:0004644">
    <property type="term" value="F:phosphoribosylglycinamide formyltransferase activity"/>
    <property type="evidence" value="ECO:0007669"/>
    <property type="project" value="UniProtKB-EC"/>
</dbReference>
<name>A0ABU8HBA2_9BACI</name>
<evidence type="ECO:0000313" key="6">
    <source>
        <dbReference type="EMBL" id="MEI5906609.1"/>
    </source>
</evidence>
<comment type="caution">
    <text evidence="4">Lacks conserved residue(s) required for the propagation of feature annotation.</text>
</comment>
<dbReference type="EC" id="2.1.2.2" evidence="4"/>
<reference evidence="6 7" key="1">
    <citation type="journal article" date="2018" name="J. Microbiol.">
        <title>Bacillus spongiae sp. nov., isolated from sponge of Jeju Island.</title>
        <authorList>
            <person name="Lee G.E."/>
            <person name="Im W.T."/>
            <person name="Park J.S."/>
        </authorList>
    </citation>
    <scope>NUCLEOTIDE SEQUENCE [LARGE SCALE GENOMIC DNA]</scope>
    <source>
        <strain evidence="6 7">135PIL107-10</strain>
    </source>
</reference>
<evidence type="ECO:0000256" key="3">
    <source>
        <dbReference type="ARBA" id="ARBA00022755"/>
    </source>
</evidence>